<dbReference type="AlphaFoldDB" id="A0A6L2KGN6"/>
<dbReference type="Pfam" id="PF10551">
    <property type="entry name" value="MULE"/>
    <property type="match status" value="1"/>
</dbReference>
<name>A0A6L2KGN6_TANCI</name>
<dbReference type="PANTHER" id="PTHR31973:SF190">
    <property type="entry name" value="MULE TRANSPOSASE DOMAIN-CONTAINING PROTEIN"/>
    <property type="match status" value="1"/>
</dbReference>
<feature type="region of interest" description="Disordered" evidence="1">
    <location>
        <begin position="137"/>
        <end position="185"/>
    </location>
</feature>
<feature type="compositionally biased region" description="Polar residues" evidence="1">
    <location>
        <begin position="141"/>
        <end position="152"/>
    </location>
</feature>
<sequence>MLCEWRIRKKGSKADPYVDYGKCFFNCFCLKINHGGAFTPPLKIRYKGGKVNWVDTIDSDVFSVVEVIDLYVDHSVTKETINVDESLLVNELDNDLFIGNEMLGDNDEDVIEDVSEDEWLHKSLRLVGIKKKHAVEKDNVRGQSSMNESMNVNDDRDDGSNSDNGSTSDDDSDSQDSDFLVDPDNMIDDVDVDMAEFRSNIDANVEWVGSKAIVTIEEEEFEKEGVDHNELDSGSDYEYEGERKKALKMYHKMKKANVSNAESGGTTWKENFYVGLKFSNNKEIKEMVTRVAVEQIRELHYKKNDKVRVRCICRGKVPQFGCEDGDDDSGSKGLVSSGSKGKGQSKEKGQVSGSKGKSNNKTKAGEGIKDKGEYCPWSLQCSKLPNEETWAVKTFKDTHKYQLQRQYEVRISKQKVFRAKKMAQERVEGPLKDGFKACKRNLLGLDGCFLSGSYPGWILTAVGVDLNNGIYPLAYAIVESENKDSWKWFLECVGDDLDLFRNSNFTFILDRQKGIIPAIAESFSSAEHRFCFKHIYDNMKLSWRGHLKDGFKAGKKDLLGLDGCFLSGSYPGWILTAVGGIIPAIAVSFPSAEHRFCLKHIYDNMKLSWRGRAHCDVLLNNMCEVFNRQLVDGRDKHIITCLEFIREYLMKRIVNVQKVIRKSDGPLTPNATKVFNIIVKEAGQMKELTGIPCKHVLAAIWDMAGTREETAIPESYCHQVHWLSTWKDMYMFKVNP</sequence>
<evidence type="ECO:0000256" key="1">
    <source>
        <dbReference type="SAM" id="MobiDB-lite"/>
    </source>
</evidence>
<reference evidence="3" key="1">
    <citation type="journal article" date="2019" name="Sci. Rep.">
        <title>Draft genome of Tanacetum cinerariifolium, the natural source of mosquito coil.</title>
        <authorList>
            <person name="Yamashiro T."/>
            <person name="Shiraishi A."/>
            <person name="Satake H."/>
            <person name="Nakayama K."/>
        </authorList>
    </citation>
    <scope>NUCLEOTIDE SEQUENCE</scope>
</reference>
<gene>
    <name evidence="3" type="ORF">Tci_020619</name>
</gene>
<protein>
    <recommendedName>
        <fullName evidence="2">MULE transposase domain-containing protein</fullName>
    </recommendedName>
</protein>
<feature type="non-terminal residue" evidence="3">
    <location>
        <position position="736"/>
    </location>
</feature>
<feature type="compositionally biased region" description="Acidic residues" evidence="1">
    <location>
        <begin position="168"/>
        <end position="185"/>
    </location>
</feature>
<evidence type="ECO:0000313" key="3">
    <source>
        <dbReference type="EMBL" id="GEU48641.1"/>
    </source>
</evidence>
<organism evidence="3">
    <name type="scientific">Tanacetum cinerariifolium</name>
    <name type="common">Dalmatian daisy</name>
    <name type="synonym">Chrysanthemum cinerariifolium</name>
    <dbReference type="NCBI Taxonomy" id="118510"/>
    <lineage>
        <taxon>Eukaryota</taxon>
        <taxon>Viridiplantae</taxon>
        <taxon>Streptophyta</taxon>
        <taxon>Embryophyta</taxon>
        <taxon>Tracheophyta</taxon>
        <taxon>Spermatophyta</taxon>
        <taxon>Magnoliopsida</taxon>
        <taxon>eudicotyledons</taxon>
        <taxon>Gunneridae</taxon>
        <taxon>Pentapetalae</taxon>
        <taxon>asterids</taxon>
        <taxon>campanulids</taxon>
        <taxon>Asterales</taxon>
        <taxon>Asteraceae</taxon>
        <taxon>Asteroideae</taxon>
        <taxon>Anthemideae</taxon>
        <taxon>Anthemidinae</taxon>
        <taxon>Tanacetum</taxon>
    </lineage>
</organism>
<dbReference type="PANTHER" id="PTHR31973">
    <property type="entry name" value="POLYPROTEIN, PUTATIVE-RELATED"/>
    <property type="match status" value="1"/>
</dbReference>
<evidence type="ECO:0000259" key="2">
    <source>
        <dbReference type="Pfam" id="PF10551"/>
    </source>
</evidence>
<comment type="caution">
    <text evidence="3">The sequence shown here is derived from an EMBL/GenBank/DDBJ whole genome shotgun (WGS) entry which is preliminary data.</text>
</comment>
<feature type="domain" description="MULE transposase" evidence="2">
    <location>
        <begin position="443"/>
        <end position="538"/>
    </location>
</feature>
<feature type="region of interest" description="Disordered" evidence="1">
    <location>
        <begin position="323"/>
        <end position="365"/>
    </location>
</feature>
<accession>A0A6L2KGN6</accession>
<dbReference type="InterPro" id="IPR018289">
    <property type="entry name" value="MULE_transposase_dom"/>
</dbReference>
<dbReference type="EMBL" id="BKCJ010002450">
    <property type="protein sequence ID" value="GEU48641.1"/>
    <property type="molecule type" value="Genomic_DNA"/>
</dbReference>
<proteinExistence type="predicted"/>